<dbReference type="EMBL" id="JBBCAQ010000022">
    <property type="protein sequence ID" value="KAK7590329.1"/>
    <property type="molecule type" value="Genomic_DNA"/>
</dbReference>
<evidence type="ECO:0000313" key="3">
    <source>
        <dbReference type="Proteomes" id="UP001367676"/>
    </source>
</evidence>
<sequence length="535" mass="63989">MAKQNLRTGFVQLPGMTFDERAMPGPSNQLTSTSTNDRLTDEDKDYIRNCFLPYIQELLNEGKKPVMTDREFSRFVNTATKSKEWKPSFSFLENHEKEHLQAWAESWLQNELVDDRDSLQAVRKTEVDSKEIINERRSLAALKRLYKYNFKELCYFWLSQEQQLKFVFFGEKSKIILDNFETRFDYFKTCLYRLRSNLKIFLHFNLVQQMPQRTTHSITNVKYRIQCIKYRSEKENLLKRSLDTPIEELLSQIDVQPLSSNLVYWPGDDKKIDEPVSSLREYFTTKKTTKDFQKKLIDIDDSFKGYNQATFHGQERVSLSTHHIISKQLLLKILERLQESNRASKYPHIDHRFDNVLDHNYRKYYIVNFWKNHTPGADPRSYAHRNPPTNFPQDGKIFNEGRHLNMFGRSIIWVEGNLFAGPLPEHRGPFDPSKWEESSFEQDAKPILGLERFTEMRILHDSMKRFVNLEQPTDSQKNEIQERWLDVFWRYHFRPVNVDQWIKRSPTDEELKRLKKCSAESRNKFEKKLYWAIKK</sequence>
<name>A0AAN9Y3N0_9HEMI</name>
<protein>
    <submittedName>
        <fullName evidence="2">Uncharacterized protein</fullName>
    </submittedName>
</protein>
<feature type="region of interest" description="Disordered" evidence="1">
    <location>
        <begin position="17"/>
        <end position="39"/>
    </location>
</feature>
<reference evidence="2 3" key="1">
    <citation type="submission" date="2024-03" db="EMBL/GenBank/DDBJ databases">
        <title>Adaptation during the transition from Ophiocordyceps entomopathogen to insect associate is accompanied by gene loss and intensified selection.</title>
        <authorList>
            <person name="Ward C.M."/>
            <person name="Onetto C.A."/>
            <person name="Borneman A.R."/>
        </authorList>
    </citation>
    <scope>NUCLEOTIDE SEQUENCE [LARGE SCALE GENOMIC DNA]</scope>
    <source>
        <strain evidence="2">AWRI1</strain>
        <tissue evidence="2">Single Adult Female</tissue>
    </source>
</reference>
<gene>
    <name evidence="2" type="ORF">V9T40_001942</name>
</gene>
<evidence type="ECO:0000313" key="2">
    <source>
        <dbReference type="EMBL" id="KAK7590329.1"/>
    </source>
</evidence>
<evidence type="ECO:0000256" key="1">
    <source>
        <dbReference type="SAM" id="MobiDB-lite"/>
    </source>
</evidence>
<proteinExistence type="predicted"/>
<dbReference type="AlphaFoldDB" id="A0AAN9Y3N0"/>
<comment type="caution">
    <text evidence="2">The sequence shown here is derived from an EMBL/GenBank/DDBJ whole genome shotgun (WGS) entry which is preliminary data.</text>
</comment>
<feature type="compositionally biased region" description="Polar residues" evidence="1">
    <location>
        <begin position="26"/>
        <end position="37"/>
    </location>
</feature>
<dbReference type="Proteomes" id="UP001367676">
    <property type="component" value="Unassembled WGS sequence"/>
</dbReference>
<accession>A0AAN9Y3N0</accession>
<keyword evidence="3" id="KW-1185">Reference proteome</keyword>
<organism evidence="2 3">
    <name type="scientific">Parthenolecanium corni</name>
    <dbReference type="NCBI Taxonomy" id="536013"/>
    <lineage>
        <taxon>Eukaryota</taxon>
        <taxon>Metazoa</taxon>
        <taxon>Ecdysozoa</taxon>
        <taxon>Arthropoda</taxon>
        <taxon>Hexapoda</taxon>
        <taxon>Insecta</taxon>
        <taxon>Pterygota</taxon>
        <taxon>Neoptera</taxon>
        <taxon>Paraneoptera</taxon>
        <taxon>Hemiptera</taxon>
        <taxon>Sternorrhyncha</taxon>
        <taxon>Coccoidea</taxon>
        <taxon>Coccidae</taxon>
        <taxon>Parthenolecanium</taxon>
    </lineage>
</organism>